<dbReference type="GO" id="GO:0008270">
    <property type="term" value="F:zinc ion binding"/>
    <property type="evidence" value="ECO:0007669"/>
    <property type="project" value="UniProtKB-KW"/>
</dbReference>
<evidence type="ECO:0000256" key="1">
    <source>
        <dbReference type="PROSITE-ProRule" id="PRU00047"/>
    </source>
</evidence>
<name>A0A1Y1UV53_9FUNG</name>
<dbReference type="EMBL" id="MCFH01000085">
    <property type="protein sequence ID" value="ORX41508.1"/>
    <property type="molecule type" value="Genomic_DNA"/>
</dbReference>
<sequence>MVDATKVKRDLPYLCDYGKDIDSWMEDFISVMEIHDIQEPSRIFVWLKVAVEADIKNVLKSLCTSHNNVKRYPTYKEVQSAIEDYLEIKPGDKCSVLKTLKIKQNETIKSFNYKYLTLYHRLERDFMKIISVDDYLNSIKKRVYPHSQVILAECETLSEAFKVAEKAEKAERRTIESTETNNISMVYQNTKNTRNVLLDHPLYRGLVDDDNVNINHSNFNNSYSNYVQEKPIGRSYPGIPRNYENVYFNNSNFRSIRCYYCKQMGHKASECPNKRERNNFNNFNNFNQFNNQRNSYNRYGNLYNNNDNNNYNNNSYLNGFNTNTNNNNQKDNRNINENNYMDYHHKNNYNNMNNNYYMYTNNDYKKGNFNPNGNYNYNESNNINSYNNYNNTIGYNGYNNNGFNSYNKNNTMNNNTFNNVSNVNKNNMRNNINDSDNRNNINNNYPNQLNNQYYNNYYNKTLPENNYNKATKINLNNPSESNNLN</sequence>
<evidence type="ECO:0000313" key="3">
    <source>
        <dbReference type="EMBL" id="ORX41508.1"/>
    </source>
</evidence>
<keyword evidence="1" id="KW-0862">Zinc</keyword>
<keyword evidence="1" id="KW-0479">Metal-binding</keyword>
<keyword evidence="1" id="KW-0863">Zinc-finger</keyword>
<evidence type="ECO:0000313" key="4">
    <source>
        <dbReference type="Proteomes" id="UP000193719"/>
    </source>
</evidence>
<accession>A0A1Y1UV53</accession>
<dbReference type="SMART" id="SM00343">
    <property type="entry name" value="ZnF_C2HC"/>
    <property type="match status" value="1"/>
</dbReference>
<organism evidence="3 4">
    <name type="scientific">Piromyces finnis</name>
    <dbReference type="NCBI Taxonomy" id="1754191"/>
    <lineage>
        <taxon>Eukaryota</taxon>
        <taxon>Fungi</taxon>
        <taxon>Fungi incertae sedis</taxon>
        <taxon>Chytridiomycota</taxon>
        <taxon>Chytridiomycota incertae sedis</taxon>
        <taxon>Neocallimastigomycetes</taxon>
        <taxon>Neocallimastigales</taxon>
        <taxon>Neocallimastigaceae</taxon>
        <taxon>Piromyces</taxon>
    </lineage>
</organism>
<gene>
    <name evidence="3" type="ORF">BCR36DRAFT_400751</name>
</gene>
<dbReference type="SUPFAM" id="SSF57756">
    <property type="entry name" value="Retrovirus zinc finger-like domains"/>
    <property type="match status" value="1"/>
</dbReference>
<dbReference type="STRING" id="1754191.A0A1Y1UV53"/>
<dbReference type="InterPro" id="IPR001878">
    <property type="entry name" value="Znf_CCHC"/>
</dbReference>
<dbReference type="InterPro" id="IPR036875">
    <property type="entry name" value="Znf_CCHC_sf"/>
</dbReference>
<dbReference type="AlphaFoldDB" id="A0A1Y1UV53"/>
<keyword evidence="4" id="KW-1185">Reference proteome</keyword>
<evidence type="ECO:0000259" key="2">
    <source>
        <dbReference type="PROSITE" id="PS50158"/>
    </source>
</evidence>
<reference evidence="3 4" key="1">
    <citation type="submission" date="2016-08" db="EMBL/GenBank/DDBJ databases">
        <title>Genomes of anaerobic fungi encode conserved fungal cellulosomes for biomass hydrolysis.</title>
        <authorList>
            <consortium name="DOE Joint Genome Institute"/>
            <person name="Haitjema C.H."/>
            <person name="Gilmore S.P."/>
            <person name="Henske J.K."/>
            <person name="Solomon K.V."/>
            <person name="De Groot R."/>
            <person name="Kuo A."/>
            <person name="Mondo S.J."/>
            <person name="Salamov A.A."/>
            <person name="Labutti K."/>
            <person name="Zhao Z."/>
            <person name="Chiniquy J."/>
            <person name="Barry K."/>
            <person name="Brewer H.M."/>
            <person name="Purvine S.O."/>
            <person name="Wright A.T."/>
            <person name="Boxma B."/>
            <person name="Van Alen T."/>
            <person name="Hackstein J.H."/>
            <person name="Baker S.E."/>
            <person name="Grigoriev I.V."/>
            <person name="O'Malley M.A."/>
        </authorList>
    </citation>
    <scope>NUCLEOTIDE SEQUENCE [LARGE SCALE GENOMIC DNA]</scope>
    <source>
        <strain evidence="4">finn</strain>
    </source>
</reference>
<dbReference type="Proteomes" id="UP000193719">
    <property type="component" value="Unassembled WGS sequence"/>
</dbReference>
<proteinExistence type="predicted"/>
<protein>
    <recommendedName>
        <fullName evidence="2">CCHC-type domain-containing protein</fullName>
    </recommendedName>
</protein>
<dbReference type="Pfam" id="PF00098">
    <property type="entry name" value="zf-CCHC"/>
    <property type="match status" value="1"/>
</dbReference>
<comment type="caution">
    <text evidence="3">The sequence shown here is derived from an EMBL/GenBank/DDBJ whole genome shotgun (WGS) entry which is preliminary data.</text>
</comment>
<dbReference type="GO" id="GO:0003676">
    <property type="term" value="F:nucleic acid binding"/>
    <property type="evidence" value="ECO:0007669"/>
    <property type="project" value="InterPro"/>
</dbReference>
<dbReference type="PROSITE" id="PS50158">
    <property type="entry name" value="ZF_CCHC"/>
    <property type="match status" value="1"/>
</dbReference>
<feature type="domain" description="CCHC-type" evidence="2">
    <location>
        <begin position="257"/>
        <end position="273"/>
    </location>
</feature>
<reference evidence="3 4" key="2">
    <citation type="submission" date="2016-08" db="EMBL/GenBank/DDBJ databases">
        <title>Pervasive Adenine N6-methylation of Active Genes in Fungi.</title>
        <authorList>
            <consortium name="DOE Joint Genome Institute"/>
            <person name="Mondo S.J."/>
            <person name="Dannebaum R.O."/>
            <person name="Kuo R.C."/>
            <person name="Labutti K."/>
            <person name="Haridas S."/>
            <person name="Kuo A."/>
            <person name="Salamov A."/>
            <person name="Ahrendt S.R."/>
            <person name="Lipzen A."/>
            <person name="Sullivan W."/>
            <person name="Andreopoulos W.B."/>
            <person name="Clum A."/>
            <person name="Lindquist E."/>
            <person name="Daum C."/>
            <person name="Ramamoorthy G.K."/>
            <person name="Gryganskyi A."/>
            <person name="Culley D."/>
            <person name="Magnuson J.K."/>
            <person name="James T.Y."/>
            <person name="O'Malley M.A."/>
            <person name="Stajich J.E."/>
            <person name="Spatafora J.W."/>
            <person name="Visel A."/>
            <person name="Grigoriev I.V."/>
        </authorList>
    </citation>
    <scope>NUCLEOTIDE SEQUENCE [LARGE SCALE GENOMIC DNA]</scope>
    <source>
        <strain evidence="4">finn</strain>
    </source>
</reference>
<dbReference type="Gene3D" id="4.10.60.10">
    <property type="entry name" value="Zinc finger, CCHC-type"/>
    <property type="match status" value="1"/>
</dbReference>